<keyword evidence="3" id="KW-1185">Reference proteome</keyword>
<evidence type="ECO:0000256" key="1">
    <source>
        <dbReference type="SAM" id="SignalP"/>
    </source>
</evidence>
<protein>
    <submittedName>
        <fullName evidence="2">Uncharacterized protein</fullName>
    </submittedName>
</protein>
<name>A0A4R1RJ69_9FLAO</name>
<organism evidence="2 3">
    <name type="scientific">Mariniflexile fucanivorans</name>
    <dbReference type="NCBI Taxonomy" id="264023"/>
    <lineage>
        <taxon>Bacteria</taxon>
        <taxon>Pseudomonadati</taxon>
        <taxon>Bacteroidota</taxon>
        <taxon>Flavobacteriia</taxon>
        <taxon>Flavobacteriales</taxon>
        <taxon>Flavobacteriaceae</taxon>
        <taxon>Mariniflexile</taxon>
    </lineage>
</organism>
<feature type="chain" id="PRO_5020395530" evidence="1">
    <location>
        <begin position="20"/>
        <end position="121"/>
    </location>
</feature>
<dbReference type="Proteomes" id="UP000295455">
    <property type="component" value="Unassembled WGS sequence"/>
</dbReference>
<dbReference type="OrthoDB" id="1446823at2"/>
<comment type="caution">
    <text evidence="2">The sequence shown here is derived from an EMBL/GenBank/DDBJ whole genome shotgun (WGS) entry which is preliminary data.</text>
</comment>
<keyword evidence="1" id="KW-0732">Signal</keyword>
<reference evidence="2 3" key="1">
    <citation type="submission" date="2019-03" db="EMBL/GenBank/DDBJ databases">
        <title>Genomic Encyclopedia of Type Strains, Phase IV (KMG-IV): sequencing the most valuable type-strain genomes for metagenomic binning, comparative biology and taxonomic classification.</title>
        <authorList>
            <person name="Goeker M."/>
        </authorList>
    </citation>
    <scope>NUCLEOTIDE SEQUENCE [LARGE SCALE GENOMIC DNA]</scope>
    <source>
        <strain evidence="2 3">DSM 18792</strain>
    </source>
</reference>
<sequence length="121" mass="13430">MKNYIIATLIVFVTLSMHAQDQFSKSINLAKGDVIEVGNPSSKMYKHIKLPRGNFVGTEKGVSNYKSALGNEVVVTNIKKMQNGNTIISVKRNDGKLFFNTVATLNISLEKALRVNEIKLM</sequence>
<evidence type="ECO:0000313" key="3">
    <source>
        <dbReference type="Proteomes" id="UP000295455"/>
    </source>
</evidence>
<feature type="signal peptide" evidence="1">
    <location>
        <begin position="1"/>
        <end position="19"/>
    </location>
</feature>
<dbReference type="RefSeq" id="WP_132217657.1">
    <property type="nucleotide sequence ID" value="NZ_OX156936.1"/>
</dbReference>
<dbReference type="EMBL" id="SLUP01000004">
    <property type="protein sequence ID" value="TCL66173.1"/>
    <property type="molecule type" value="Genomic_DNA"/>
</dbReference>
<gene>
    <name evidence="2" type="ORF">EV196_104203</name>
</gene>
<proteinExistence type="predicted"/>
<accession>A0A4R1RJ69</accession>
<evidence type="ECO:0000313" key="2">
    <source>
        <dbReference type="EMBL" id="TCL66173.1"/>
    </source>
</evidence>
<dbReference type="AlphaFoldDB" id="A0A4R1RJ69"/>